<proteinExistence type="predicted"/>
<accession>A0A6C0L0H2</accession>
<name>A0A6C0L0H2_9ZZZZ</name>
<evidence type="ECO:0000313" key="1">
    <source>
        <dbReference type="EMBL" id="QHU22038.1"/>
    </source>
</evidence>
<organism evidence="1">
    <name type="scientific">viral metagenome</name>
    <dbReference type="NCBI Taxonomy" id="1070528"/>
    <lineage>
        <taxon>unclassified sequences</taxon>
        <taxon>metagenomes</taxon>
        <taxon>organismal metagenomes</taxon>
    </lineage>
</organism>
<dbReference type="AlphaFoldDB" id="A0A6C0L0H2"/>
<protein>
    <submittedName>
        <fullName evidence="1">Uncharacterized protein</fullName>
    </submittedName>
</protein>
<dbReference type="EMBL" id="MN740994">
    <property type="protein sequence ID" value="QHU22038.1"/>
    <property type="molecule type" value="Genomic_DNA"/>
</dbReference>
<sequence>MSVLSAFNNQLLAFFEEMSETYPEEKDIKTATETLKVLKKMNPKLIHATFMETVHKEFREPILSRNDEYLVRRAHEIMHEKFSEMAFAFWIFDKHWKTMTDTNKNHVWDYCKVLIVLAEKVPVDKA</sequence>
<reference evidence="1" key="1">
    <citation type="journal article" date="2020" name="Nature">
        <title>Giant virus diversity and host interactions through global metagenomics.</title>
        <authorList>
            <person name="Schulz F."/>
            <person name="Roux S."/>
            <person name="Paez-Espino D."/>
            <person name="Jungbluth S."/>
            <person name="Walsh D.A."/>
            <person name="Denef V.J."/>
            <person name="McMahon K.D."/>
            <person name="Konstantinidis K.T."/>
            <person name="Eloe-Fadrosh E.A."/>
            <person name="Kyrpides N.C."/>
            <person name="Woyke T."/>
        </authorList>
    </citation>
    <scope>NUCLEOTIDE SEQUENCE</scope>
    <source>
        <strain evidence="1">GVMAG-S-3300013286-35</strain>
    </source>
</reference>